<dbReference type="PANTHER" id="PTHR36492">
    <property type="match status" value="1"/>
</dbReference>
<evidence type="ECO:0000313" key="2">
    <source>
        <dbReference type="EMBL" id="KAG6536820.1"/>
    </source>
</evidence>
<accession>A0A8J5M852</accession>
<keyword evidence="3" id="KW-1185">Reference proteome</keyword>
<evidence type="ECO:0008006" key="4">
    <source>
        <dbReference type="Google" id="ProtNLM"/>
    </source>
</evidence>
<evidence type="ECO:0000256" key="1">
    <source>
        <dbReference type="SAM" id="Phobius"/>
    </source>
</evidence>
<keyword evidence="1" id="KW-0472">Membrane</keyword>
<protein>
    <recommendedName>
        <fullName evidence="4">Late embryogenesis abundant protein LEA-2 subgroup domain-containing protein</fullName>
    </recommendedName>
</protein>
<dbReference type="Proteomes" id="UP000734854">
    <property type="component" value="Unassembled WGS sequence"/>
</dbReference>
<proteinExistence type="predicted"/>
<organism evidence="2 3">
    <name type="scientific">Zingiber officinale</name>
    <name type="common">Ginger</name>
    <name type="synonym">Amomum zingiber</name>
    <dbReference type="NCBI Taxonomy" id="94328"/>
    <lineage>
        <taxon>Eukaryota</taxon>
        <taxon>Viridiplantae</taxon>
        <taxon>Streptophyta</taxon>
        <taxon>Embryophyta</taxon>
        <taxon>Tracheophyta</taxon>
        <taxon>Spermatophyta</taxon>
        <taxon>Magnoliopsida</taxon>
        <taxon>Liliopsida</taxon>
        <taxon>Zingiberales</taxon>
        <taxon>Zingiberaceae</taxon>
        <taxon>Zingiber</taxon>
    </lineage>
</organism>
<comment type="caution">
    <text evidence="2">The sequence shown here is derived from an EMBL/GenBank/DDBJ whole genome shotgun (WGS) entry which is preliminary data.</text>
</comment>
<sequence>MLFYPNLPKIIGSDFLEARIRSIHGENKNRSGCHIFGHTHFCWDAVHDGIRYVQAPLAYPKERKRRMNGGEDWLPFCIYHKGLTDRLSPSYWSDYYSINKRDPDNTDLAPWVSRFYRSRAVELVIFDVIGRKNRLQCLITRSRITTIDQISMADQKRVHPMMMDVESPPSTISGKSSISEKAAAAISPTLTAPPEKRLRRRRCCCRCFCCAACALVLLAAALGISYLALDPMLPAYSVDRFQVTSFDMSGTGTVRAAFNVTVTASNPNKGLGICYAHGSRLRVLYSGQTLCEGALPAFCQGHRNTSVLTVALAAGEAVELGSAKAEDLRRQEEEKTVPLEFEGEVPVRVTVVGAAKLWEVVSWVRCSLVVDSLNARQQIHMKSSSCKFSVHL</sequence>
<keyword evidence="1" id="KW-1133">Transmembrane helix</keyword>
<feature type="transmembrane region" description="Helical" evidence="1">
    <location>
        <begin position="207"/>
        <end position="229"/>
    </location>
</feature>
<name>A0A8J5M852_ZINOF</name>
<dbReference type="InterPro" id="IPR052963">
    <property type="entry name" value="Pantetheine_PDE"/>
</dbReference>
<evidence type="ECO:0000313" key="3">
    <source>
        <dbReference type="Proteomes" id="UP000734854"/>
    </source>
</evidence>
<keyword evidence="1" id="KW-0812">Transmembrane</keyword>
<dbReference type="PANTHER" id="PTHR36492:SF2">
    <property type="entry name" value="[ACYL-CARRIER-PROTEIN] PHOSPHODIESTERASE PPTH"/>
    <property type="match status" value="1"/>
</dbReference>
<gene>
    <name evidence="2" type="ORF">ZIOFF_001889</name>
</gene>
<reference evidence="2 3" key="1">
    <citation type="submission" date="2020-08" db="EMBL/GenBank/DDBJ databases">
        <title>Plant Genome Project.</title>
        <authorList>
            <person name="Zhang R.-G."/>
        </authorList>
    </citation>
    <scope>NUCLEOTIDE SEQUENCE [LARGE SCALE GENOMIC DNA]</scope>
    <source>
        <tissue evidence="2">Rhizome</tissue>
    </source>
</reference>
<dbReference type="EMBL" id="JACMSC010000001">
    <property type="protein sequence ID" value="KAG6536820.1"/>
    <property type="molecule type" value="Genomic_DNA"/>
</dbReference>
<dbReference type="AlphaFoldDB" id="A0A8J5M852"/>